<evidence type="ECO:0000256" key="1">
    <source>
        <dbReference type="ARBA" id="ARBA00004571"/>
    </source>
</evidence>
<evidence type="ECO:0000256" key="7">
    <source>
        <dbReference type="PROSITE-ProRule" id="PRU01360"/>
    </source>
</evidence>
<feature type="domain" description="TonB-dependent receptor plug" evidence="8">
    <location>
        <begin position="114"/>
        <end position="221"/>
    </location>
</feature>
<evidence type="ECO:0000256" key="5">
    <source>
        <dbReference type="ARBA" id="ARBA00023136"/>
    </source>
</evidence>
<evidence type="ECO:0000256" key="4">
    <source>
        <dbReference type="ARBA" id="ARBA00022692"/>
    </source>
</evidence>
<keyword evidence="2 7" id="KW-0813">Transport</keyword>
<dbReference type="InterPro" id="IPR039426">
    <property type="entry name" value="TonB-dep_rcpt-like"/>
</dbReference>
<dbReference type="PROSITE" id="PS52016">
    <property type="entry name" value="TONB_DEPENDENT_REC_3"/>
    <property type="match status" value="1"/>
</dbReference>
<name>A0A4R0NJJ2_9SPHI</name>
<dbReference type="AlphaFoldDB" id="A0A4R0NJJ2"/>
<protein>
    <submittedName>
        <fullName evidence="9">SusC/RagA family TonB-linked outer membrane protein</fullName>
    </submittedName>
</protein>
<keyword evidence="10" id="KW-1185">Reference proteome</keyword>
<dbReference type="NCBIfam" id="TIGR04057">
    <property type="entry name" value="SusC_RagA_signa"/>
    <property type="match status" value="1"/>
</dbReference>
<dbReference type="InterPro" id="IPR037066">
    <property type="entry name" value="Plug_dom_sf"/>
</dbReference>
<dbReference type="SUPFAM" id="SSF56935">
    <property type="entry name" value="Porins"/>
    <property type="match status" value="1"/>
</dbReference>
<evidence type="ECO:0000313" key="10">
    <source>
        <dbReference type="Proteomes" id="UP000293347"/>
    </source>
</evidence>
<dbReference type="EMBL" id="SJSL01000005">
    <property type="protein sequence ID" value="TCC99987.1"/>
    <property type="molecule type" value="Genomic_DNA"/>
</dbReference>
<evidence type="ECO:0000256" key="6">
    <source>
        <dbReference type="ARBA" id="ARBA00023237"/>
    </source>
</evidence>
<dbReference type="GO" id="GO:0009279">
    <property type="term" value="C:cell outer membrane"/>
    <property type="evidence" value="ECO:0007669"/>
    <property type="project" value="UniProtKB-SubCell"/>
</dbReference>
<dbReference type="Gene3D" id="2.40.170.20">
    <property type="entry name" value="TonB-dependent receptor, beta-barrel domain"/>
    <property type="match status" value="1"/>
</dbReference>
<keyword evidence="5 7" id="KW-0472">Membrane</keyword>
<comment type="similarity">
    <text evidence="7">Belongs to the TonB-dependent receptor family.</text>
</comment>
<dbReference type="RefSeq" id="WP_131597322.1">
    <property type="nucleotide sequence ID" value="NZ_SJSL01000005.1"/>
</dbReference>
<keyword evidence="3 7" id="KW-1134">Transmembrane beta strand</keyword>
<dbReference type="Pfam" id="PF07715">
    <property type="entry name" value="Plug"/>
    <property type="match status" value="1"/>
</dbReference>
<evidence type="ECO:0000256" key="3">
    <source>
        <dbReference type="ARBA" id="ARBA00022452"/>
    </source>
</evidence>
<organism evidence="9 10">
    <name type="scientific">Pedobacter psychroterrae</name>
    <dbReference type="NCBI Taxonomy" id="2530453"/>
    <lineage>
        <taxon>Bacteria</taxon>
        <taxon>Pseudomonadati</taxon>
        <taxon>Bacteroidota</taxon>
        <taxon>Sphingobacteriia</taxon>
        <taxon>Sphingobacteriales</taxon>
        <taxon>Sphingobacteriaceae</taxon>
        <taxon>Pedobacter</taxon>
    </lineage>
</organism>
<dbReference type="InterPro" id="IPR023997">
    <property type="entry name" value="TonB-dep_OMP_SusC/RagA_CS"/>
</dbReference>
<keyword evidence="6 7" id="KW-0998">Cell outer membrane</keyword>
<comment type="subcellular location">
    <subcellularLocation>
        <location evidence="1 7">Cell outer membrane</location>
        <topology evidence="1 7">Multi-pass membrane protein</topology>
    </subcellularLocation>
</comment>
<dbReference type="OrthoDB" id="9768177at2"/>
<evidence type="ECO:0000259" key="8">
    <source>
        <dbReference type="Pfam" id="PF07715"/>
    </source>
</evidence>
<accession>A0A4R0NJJ2</accession>
<keyword evidence="4 7" id="KW-0812">Transmembrane</keyword>
<dbReference type="InterPro" id="IPR023996">
    <property type="entry name" value="TonB-dep_OMP_SusC/RagA"/>
</dbReference>
<evidence type="ECO:0000256" key="2">
    <source>
        <dbReference type="ARBA" id="ARBA00022448"/>
    </source>
</evidence>
<dbReference type="InterPro" id="IPR036942">
    <property type="entry name" value="Beta-barrel_TonB_sf"/>
</dbReference>
<comment type="caution">
    <text evidence="9">The sequence shown here is derived from an EMBL/GenBank/DDBJ whole genome shotgun (WGS) entry which is preliminary data.</text>
</comment>
<dbReference type="NCBIfam" id="TIGR04056">
    <property type="entry name" value="OMP_RagA_SusC"/>
    <property type="match status" value="1"/>
</dbReference>
<gene>
    <name evidence="9" type="ORF">EZ437_17260</name>
</gene>
<dbReference type="Gene3D" id="2.170.130.10">
    <property type="entry name" value="TonB-dependent receptor, plug domain"/>
    <property type="match status" value="1"/>
</dbReference>
<dbReference type="InterPro" id="IPR012910">
    <property type="entry name" value="Plug_dom"/>
</dbReference>
<proteinExistence type="inferred from homology"/>
<sequence>MKIFIIGFICCLLQLSGYGQQVLKGKLVSEKDSTTVSGALISSGDRTASSDSKGEFSITLGTQNTIRVKAMGYADLQLTVKSVNELLVIYLTEQSQDLQEVIVSTGYQQLPRERATGSFVQVDQQLLNRSVTTKILDRLADVVPGLIFNRNIGTSETRGENGISVRGRNTIFAKSDPLIVLDNFPYEGDLGSINPNDIESITVLRDAAAASIWGAKAGNGVIVITSKKGKYNQPLSVNFNAVTTTGQKPDLMLQPRMSSADYIDIERLLFSRGFYTSAERSINKPALSPVVELLIAARDGKLTTDDADAQITALKSHDVRTDLEKYYYQPSFNQQYGLQINAGTPTHRYLLSAGYDKNRNTQVGNGLTRLSLRFNNNVKLIKEVLELSTGVFVADNRNQINRALNDLTTLSYGLIPYTSLADADGNALEMGKLMRPAYLSSVEALGQGLLDWRYKPLDDMCYRGYETSLSDYQLNTGLRARVMDGLNVDLMYQYAGQRFDDSELRQEQSYYVRDQINRLTIVNTDGSLTRPIPLGGIRNADLGKMGSHNLRAQLSLDKQVGAGDLSAIAGYEIREVNTYREQYMQYGYDSEHATSRVVDFIGSYKLYYNQNSASNLIPNAQSMTDATDRYISWYGNAGYLWKGKYLLSGSARVDRSNIFGVNTNQKGVPLWSAGLGWEISKEGFYHSGILPYLKARLTFGYNGNVDRSLSALTTATYNNGSGNQNNRSTGLPYATISNPPNPELRWEKVSILNAAVDFASRANRISGSIEVFDKKGLDLIGNSPLAPSTGRSTFKGNSAEMSTLGVDAALKTLNLTGRFKWSSDIFLSYSKEIIEEYNIKSNNAVSADYVLGILPLAGKPQYPMFSYKWGGLDAVGDPQGYLNGELSKDYAKIMSSATLEELVYHGPRRPVYFGALRNTFAYHDFSFSFNIAYRMGYYIRRNTVNYNDLLAGITTHSDYALRWQNPGDEMLTIVPAVPAARNLNRDRVYQFSEALVDKADHIRLQDISFDYTLRFKQHKGISQLQLYSYISNLGIIWKASKNVKDPDYLSGMVPLRQLSFGLRATF</sequence>
<dbReference type="Proteomes" id="UP000293347">
    <property type="component" value="Unassembled WGS sequence"/>
</dbReference>
<reference evidence="9 10" key="1">
    <citation type="submission" date="2019-02" db="EMBL/GenBank/DDBJ databases">
        <title>Pedobacter sp. RP-1-14 sp. nov., isolated from Arctic soil.</title>
        <authorList>
            <person name="Dahal R.H."/>
        </authorList>
    </citation>
    <scope>NUCLEOTIDE SEQUENCE [LARGE SCALE GENOMIC DNA]</scope>
    <source>
        <strain evidence="9 10">RP-1-14</strain>
    </source>
</reference>
<evidence type="ECO:0000313" key="9">
    <source>
        <dbReference type="EMBL" id="TCC99987.1"/>
    </source>
</evidence>